<comment type="catalytic activity">
    <reaction evidence="1 8">
        <text>Hydrolytically removes 5'-nucleotides successively from the 3'-hydroxy termini of 3'-hydroxy-terminated oligonucleotides.</text>
        <dbReference type="EC" id="3.1.4.1"/>
    </reaction>
</comment>
<evidence type="ECO:0000256" key="1">
    <source>
        <dbReference type="ARBA" id="ARBA00000983"/>
    </source>
</evidence>
<evidence type="ECO:0000256" key="8">
    <source>
        <dbReference type="RuleBase" id="RU365033"/>
    </source>
</evidence>
<evidence type="ECO:0000256" key="7">
    <source>
        <dbReference type="ARBA" id="ARBA00023211"/>
    </source>
</evidence>
<dbReference type="SMART" id="SM00990">
    <property type="entry name" value="VRR_NUC"/>
    <property type="match status" value="1"/>
</dbReference>
<evidence type="ECO:0000256" key="5">
    <source>
        <dbReference type="ARBA" id="ARBA00022801"/>
    </source>
</evidence>
<gene>
    <name evidence="10" type="ORF">GBAR_LOCUS11453</name>
</gene>
<dbReference type="InterPro" id="IPR033315">
    <property type="entry name" value="Fan1-like"/>
</dbReference>
<sequence>MGGELLSKVSRQFAMFYGQSCGGLPDLTLWNPSTNTCKFVEVKGPGDRLSNKQIVWLSRLASWGCQVEVCRVKAQTR</sequence>
<dbReference type="GO" id="GO:0005634">
    <property type="term" value="C:nucleus"/>
    <property type="evidence" value="ECO:0007669"/>
    <property type="project" value="UniProtKB-SubCell"/>
</dbReference>
<evidence type="ECO:0000313" key="11">
    <source>
        <dbReference type="Proteomes" id="UP001174909"/>
    </source>
</evidence>
<protein>
    <recommendedName>
        <fullName evidence="8">Fanconi-associated nuclease</fullName>
        <ecNumber evidence="8">3.1.4.1</ecNumber>
    </recommendedName>
</protein>
<dbReference type="GO" id="GO:0017108">
    <property type="term" value="F:5'-flap endonuclease activity"/>
    <property type="evidence" value="ECO:0007669"/>
    <property type="project" value="TreeGrafter"/>
</dbReference>
<name>A0AA35RYX0_GEOBA</name>
<comment type="subcellular location">
    <subcellularLocation>
        <location evidence="8">Nucleus</location>
    </subcellularLocation>
</comment>
<comment type="similarity">
    <text evidence="2 8">Belongs to the FAN1 family.</text>
</comment>
<dbReference type="PANTHER" id="PTHR15749">
    <property type="entry name" value="FANCONI-ASSOCIATED NUCLEASE 1"/>
    <property type="match status" value="1"/>
</dbReference>
<comment type="cofactor">
    <cofactor evidence="8">
        <name>Mg(2+)</name>
        <dbReference type="ChEBI" id="CHEBI:18420"/>
    </cofactor>
    <cofactor evidence="8">
        <name>Mn(2+)</name>
        <dbReference type="ChEBI" id="CHEBI:29035"/>
    </cofactor>
</comment>
<keyword evidence="8" id="KW-0234">DNA repair</keyword>
<evidence type="ECO:0000256" key="3">
    <source>
        <dbReference type="ARBA" id="ARBA00022722"/>
    </source>
</evidence>
<dbReference type="AlphaFoldDB" id="A0AA35RYX0"/>
<dbReference type="InterPro" id="IPR014883">
    <property type="entry name" value="VRR_NUC"/>
</dbReference>
<keyword evidence="4 8" id="KW-0479">Metal-binding</keyword>
<dbReference type="GO" id="GO:0036297">
    <property type="term" value="P:interstrand cross-link repair"/>
    <property type="evidence" value="ECO:0007669"/>
    <property type="project" value="InterPro"/>
</dbReference>
<comment type="caution">
    <text evidence="10">The sequence shown here is derived from an EMBL/GenBank/DDBJ whole genome shotgun (WGS) entry which is preliminary data.</text>
</comment>
<dbReference type="InterPro" id="IPR011856">
    <property type="entry name" value="tRNA_endonuc-like_dom_sf"/>
</dbReference>
<evidence type="ECO:0000259" key="9">
    <source>
        <dbReference type="SMART" id="SM00990"/>
    </source>
</evidence>
<reference evidence="10" key="1">
    <citation type="submission" date="2023-03" db="EMBL/GenBank/DDBJ databases">
        <authorList>
            <person name="Steffen K."/>
            <person name="Cardenas P."/>
        </authorList>
    </citation>
    <scope>NUCLEOTIDE SEQUENCE</scope>
</reference>
<keyword evidence="3 8" id="KW-0540">Nuclease</keyword>
<keyword evidence="8" id="KW-0539">Nucleus</keyword>
<evidence type="ECO:0000313" key="10">
    <source>
        <dbReference type="EMBL" id="CAI8018977.1"/>
    </source>
</evidence>
<keyword evidence="5 8" id="KW-0378">Hydrolase</keyword>
<dbReference type="Gene3D" id="3.40.1350.10">
    <property type="match status" value="1"/>
</dbReference>
<dbReference type="GO" id="GO:0008409">
    <property type="term" value="F:5'-3' exonuclease activity"/>
    <property type="evidence" value="ECO:0007669"/>
    <property type="project" value="TreeGrafter"/>
</dbReference>
<dbReference type="Proteomes" id="UP001174909">
    <property type="component" value="Unassembled WGS sequence"/>
</dbReference>
<dbReference type="PANTHER" id="PTHR15749:SF4">
    <property type="entry name" value="FANCONI-ASSOCIATED NUCLEASE 1"/>
    <property type="match status" value="1"/>
</dbReference>
<dbReference type="EMBL" id="CASHTH010001719">
    <property type="protein sequence ID" value="CAI8018977.1"/>
    <property type="molecule type" value="Genomic_DNA"/>
</dbReference>
<keyword evidence="7 8" id="KW-0464">Manganese</keyword>
<comment type="function">
    <text evidence="8">Nuclease required for the repair of DNA interstrand cross-links (ICL). Acts as a 5'-3' exonuclease that anchors at a cut end of DNA and cleaves DNA successively at every third nucleotide, allowing to excise an ICL from one strand through flanking incisions.</text>
</comment>
<organism evidence="10 11">
    <name type="scientific">Geodia barretti</name>
    <name type="common">Barrett's horny sponge</name>
    <dbReference type="NCBI Taxonomy" id="519541"/>
    <lineage>
        <taxon>Eukaryota</taxon>
        <taxon>Metazoa</taxon>
        <taxon>Porifera</taxon>
        <taxon>Demospongiae</taxon>
        <taxon>Heteroscleromorpha</taxon>
        <taxon>Tetractinellida</taxon>
        <taxon>Astrophorina</taxon>
        <taxon>Geodiidae</taxon>
        <taxon>Geodia</taxon>
    </lineage>
</organism>
<accession>A0AA35RYX0</accession>
<dbReference type="EC" id="3.1.4.1" evidence="8"/>
<evidence type="ECO:0000256" key="4">
    <source>
        <dbReference type="ARBA" id="ARBA00022723"/>
    </source>
</evidence>
<dbReference type="GO" id="GO:0070336">
    <property type="term" value="F:flap-structured DNA binding"/>
    <property type="evidence" value="ECO:0007669"/>
    <property type="project" value="TreeGrafter"/>
</dbReference>
<evidence type="ECO:0000256" key="6">
    <source>
        <dbReference type="ARBA" id="ARBA00022842"/>
    </source>
</evidence>
<evidence type="ECO:0000256" key="2">
    <source>
        <dbReference type="ARBA" id="ARBA00005533"/>
    </source>
</evidence>
<feature type="domain" description="VRR-NUC" evidence="9">
    <location>
        <begin position="1"/>
        <end position="74"/>
    </location>
</feature>
<keyword evidence="8" id="KW-0227">DNA damage</keyword>
<dbReference type="Pfam" id="PF08774">
    <property type="entry name" value="VRR_NUC"/>
    <property type="match status" value="1"/>
</dbReference>
<keyword evidence="6 8" id="KW-0460">Magnesium</keyword>
<keyword evidence="11" id="KW-1185">Reference proteome</keyword>
<proteinExistence type="inferred from homology"/>
<dbReference type="GO" id="GO:0004528">
    <property type="term" value="F:phosphodiesterase I activity"/>
    <property type="evidence" value="ECO:0007669"/>
    <property type="project" value="UniProtKB-EC"/>
</dbReference>
<dbReference type="GO" id="GO:0046872">
    <property type="term" value="F:metal ion binding"/>
    <property type="evidence" value="ECO:0007669"/>
    <property type="project" value="UniProtKB-KW"/>
</dbReference>